<accession>A0AAV7RCW7</accession>
<keyword evidence="2" id="KW-1185">Reference proteome</keyword>
<evidence type="ECO:0000313" key="2">
    <source>
        <dbReference type="Proteomes" id="UP001066276"/>
    </source>
</evidence>
<name>A0AAV7RCW7_PLEWA</name>
<comment type="caution">
    <text evidence="1">The sequence shown here is derived from an EMBL/GenBank/DDBJ whole genome shotgun (WGS) entry which is preliminary data.</text>
</comment>
<dbReference type="AlphaFoldDB" id="A0AAV7RCW7"/>
<dbReference type="EMBL" id="JANPWB010000009">
    <property type="protein sequence ID" value="KAJ1149231.1"/>
    <property type="molecule type" value="Genomic_DNA"/>
</dbReference>
<feature type="non-terminal residue" evidence="1">
    <location>
        <position position="58"/>
    </location>
</feature>
<evidence type="ECO:0000313" key="1">
    <source>
        <dbReference type="EMBL" id="KAJ1149231.1"/>
    </source>
</evidence>
<protein>
    <submittedName>
        <fullName evidence="1">Uncharacterized protein</fullName>
    </submittedName>
</protein>
<feature type="non-terminal residue" evidence="1">
    <location>
        <position position="1"/>
    </location>
</feature>
<dbReference type="Proteomes" id="UP001066276">
    <property type="component" value="Chromosome 5"/>
</dbReference>
<proteinExistence type="predicted"/>
<reference evidence="1" key="1">
    <citation type="journal article" date="2022" name="bioRxiv">
        <title>Sequencing and chromosome-scale assembly of the giantPleurodeles waltlgenome.</title>
        <authorList>
            <person name="Brown T."/>
            <person name="Elewa A."/>
            <person name="Iarovenko S."/>
            <person name="Subramanian E."/>
            <person name="Araus A.J."/>
            <person name="Petzold A."/>
            <person name="Susuki M."/>
            <person name="Suzuki K.-i.T."/>
            <person name="Hayashi T."/>
            <person name="Toyoda A."/>
            <person name="Oliveira C."/>
            <person name="Osipova E."/>
            <person name="Leigh N.D."/>
            <person name="Simon A."/>
            <person name="Yun M.H."/>
        </authorList>
    </citation>
    <scope>NUCLEOTIDE SEQUENCE</scope>
    <source>
        <strain evidence="1">20211129_DDA</strain>
        <tissue evidence="1">Liver</tissue>
    </source>
</reference>
<organism evidence="1 2">
    <name type="scientific">Pleurodeles waltl</name>
    <name type="common">Iberian ribbed newt</name>
    <dbReference type="NCBI Taxonomy" id="8319"/>
    <lineage>
        <taxon>Eukaryota</taxon>
        <taxon>Metazoa</taxon>
        <taxon>Chordata</taxon>
        <taxon>Craniata</taxon>
        <taxon>Vertebrata</taxon>
        <taxon>Euteleostomi</taxon>
        <taxon>Amphibia</taxon>
        <taxon>Batrachia</taxon>
        <taxon>Caudata</taxon>
        <taxon>Salamandroidea</taxon>
        <taxon>Salamandridae</taxon>
        <taxon>Pleurodelinae</taxon>
        <taxon>Pleurodeles</taxon>
    </lineage>
</organism>
<sequence>GKSFSLWRNTFTFTITNLGILPILTQQLNFECHLLLPLTGVILKCFQHSNRSERFSLF</sequence>
<gene>
    <name evidence="1" type="ORF">NDU88_002046</name>
</gene>